<keyword evidence="3" id="KW-0902">Two-component regulatory system</keyword>
<feature type="region of interest" description="Disordered" evidence="5">
    <location>
        <begin position="1"/>
        <end position="52"/>
    </location>
</feature>
<dbReference type="Gene3D" id="1.20.5.1930">
    <property type="match status" value="1"/>
</dbReference>
<evidence type="ECO:0000256" key="2">
    <source>
        <dbReference type="ARBA" id="ARBA00022777"/>
    </source>
</evidence>
<feature type="transmembrane region" description="Helical" evidence="6">
    <location>
        <begin position="56"/>
        <end position="74"/>
    </location>
</feature>
<evidence type="ECO:0000256" key="6">
    <source>
        <dbReference type="SAM" id="Phobius"/>
    </source>
</evidence>
<keyword evidence="6" id="KW-1133">Transmembrane helix</keyword>
<sequence length="413" mass="43741">MMPVTGTESASPRTSGDDGHRPVSDDGHWPVSDDGHRPVSGGGGGPGRRRPGPRSAYAFLPWLLLGMGAFSNVVRGETPNPWIGGIGLLVFNSLYVSVVLQTFRRRDTWWTYTALSGMAVVTYGLAIGYGGPWLALFPLLSLAVGTALRGRRLAWAVGVLTCSAAVTGAWRDTDAWSAVTSGYGTLLSGLVTAAILALSEKVVELRETREELARSAVEQERLRFSRDLHDLLGHTLSLIVVKSEAARRLAPHDAEASLRQIADIETVGRQALTEIREAVTGYRDASLTAELDRARDTLASAGIDALVRQSGPPPAPVPGALLSWVVREAVTNVVRHSGATVCRIEVAAADGDTVLTVTDDGRGEGTGPSGSGLRGLTERLAQAGGSLEWGPAERGGFRVTARLATDADRRALR</sequence>
<evidence type="ECO:0000256" key="3">
    <source>
        <dbReference type="ARBA" id="ARBA00023012"/>
    </source>
</evidence>
<dbReference type="AlphaFoldDB" id="A0A1G8YHA4"/>
<dbReference type="GO" id="GO:0046983">
    <property type="term" value="F:protein dimerization activity"/>
    <property type="evidence" value="ECO:0007669"/>
    <property type="project" value="InterPro"/>
</dbReference>
<keyword evidence="6" id="KW-0472">Membrane</keyword>
<proteinExistence type="predicted"/>
<dbReference type="GO" id="GO:0016020">
    <property type="term" value="C:membrane"/>
    <property type="evidence" value="ECO:0007669"/>
    <property type="project" value="InterPro"/>
</dbReference>
<dbReference type="InterPro" id="IPR011712">
    <property type="entry name" value="Sig_transdc_His_kin_sub3_dim/P"/>
</dbReference>
<evidence type="ECO:0000313" key="9">
    <source>
        <dbReference type="EMBL" id="SDK02252.1"/>
    </source>
</evidence>
<feature type="compositionally biased region" description="Basic and acidic residues" evidence="5">
    <location>
        <begin position="15"/>
        <end position="37"/>
    </location>
</feature>
<dbReference type="STRING" id="417292.SAMN05421806_10469"/>
<accession>A0A1G8YHA4</accession>
<dbReference type="InterPro" id="IPR003594">
    <property type="entry name" value="HATPase_dom"/>
</dbReference>
<evidence type="ECO:0000256" key="4">
    <source>
        <dbReference type="SAM" id="Coils"/>
    </source>
</evidence>
<dbReference type="InterPro" id="IPR036890">
    <property type="entry name" value="HATPase_C_sf"/>
</dbReference>
<dbReference type="CDD" id="cd16917">
    <property type="entry name" value="HATPase_UhpB-NarQ-NarX-like"/>
    <property type="match status" value="1"/>
</dbReference>
<keyword evidence="10" id="KW-1185">Reference proteome</keyword>
<feature type="transmembrane region" description="Helical" evidence="6">
    <location>
        <begin position="80"/>
        <end position="100"/>
    </location>
</feature>
<dbReference type="PANTHER" id="PTHR24421:SF63">
    <property type="entry name" value="SENSOR HISTIDINE KINASE DESK"/>
    <property type="match status" value="1"/>
</dbReference>
<evidence type="ECO:0000259" key="8">
    <source>
        <dbReference type="Pfam" id="PF07730"/>
    </source>
</evidence>
<organism evidence="9 10">
    <name type="scientific">Streptomyces indicus</name>
    <dbReference type="NCBI Taxonomy" id="417292"/>
    <lineage>
        <taxon>Bacteria</taxon>
        <taxon>Bacillati</taxon>
        <taxon>Actinomycetota</taxon>
        <taxon>Actinomycetes</taxon>
        <taxon>Kitasatosporales</taxon>
        <taxon>Streptomycetaceae</taxon>
        <taxon>Streptomyces</taxon>
    </lineage>
</organism>
<keyword evidence="6" id="KW-0812">Transmembrane</keyword>
<feature type="transmembrane region" description="Helical" evidence="6">
    <location>
        <begin position="153"/>
        <end position="170"/>
    </location>
</feature>
<dbReference type="GO" id="GO:0000155">
    <property type="term" value="F:phosphorelay sensor kinase activity"/>
    <property type="evidence" value="ECO:0007669"/>
    <property type="project" value="InterPro"/>
</dbReference>
<gene>
    <name evidence="9" type="ORF">SAMN05421806_10469</name>
</gene>
<dbReference type="Pfam" id="PF02518">
    <property type="entry name" value="HATPase_c"/>
    <property type="match status" value="1"/>
</dbReference>
<keyword evidence="4" id="KW-0175">Coiled coil</keyword>
<feature type="domain" description="Histidine kinase/HSP90-like ATPase" evidence="7">
    <location>
        <begin position="322"/>
        <end position="404"/>
    </location>
</feature>
<dbReference type="EMBL" id="FNFF01000004">
    <property type="protein sequence ID" value="SDK02252.1"/>
    <property type="molecule type" value="Genomic_DNA"/>
</dbReference>
<evidence type="ECO:0000256" key="1">
    <source>
        <dbReference type="ARBA" id="ARBA00022679"/>
    </source>
</evidence>
<dbReference type="InterPro" id="IPR050482">
    <property type="entry name" value="Sensor_HK_TwoCompSys"/>
</dbReference>
<evidence type="ECO:0000313" key="10">
    <source>
        <dbReference type="Proteomes" id="UP000199155"/>
    </source>
</evidence>
<dbReference type="SUPFAM" id="SSF55874">
    <property type="entry name" value="ATPase domain of HSP90 chaperone/DNA topoisomerase II/histidine kinase"/>
    <property type="match status" value="1"/>
</dbReference>
<evidence type="ECO:0000256" key="5">
    <source>
        <dbReference type="SAM" id="MobiDB-lite"/>
    </source>
</evidence>
<keyword evidence="2 9" id="KW-0418">Kinase</keyword>
<feature type="domain" description="Signal transduction histidine kinase subgroup 3 dimerisation and phosphoacceptor" evidence="8">
    <location>
        <begin position="220"/>
        <end position="286"/>
    </location>
</feature>
<feature type="coiled-coil region" evidence="4">
    <location>
        <begin position="195"/>
        <end position="222"/>
    </location>
</feature>
<feature type="transmembrane region" description="Helical" evidence="6">
    <location>
        <begin position="176"/>
        <end position="199"/>
    </location>
</feature>
<protein>
    <submittedName>
        <fullName evidence="9">Two-component system, NarL family, sensor histidine kinase DesK</fullName>
    </submittedName>
</protein>
<dbReference type="Pfam" id="PF07730">
    <property type="entry name" value="HisKA_3"/>
    <property type="match status" value="1"/>
</dbReference>
<evidence type="ECO:0000259" key="7">
    <source>
        <dbReference type="Pfam" id="PF02518"/>
    </source>
</evidence>
<dbReference type="Gene3D" id="3.30.565.10">
    <property type="entry name" value="Histidine kinase-like ATPase, C-terminal domain"/>
    <property type="match status" value="1"/>
</dbReference>
<name>A0A1G8YHA4_9ACTN</name>
<keyword evidence="1" id="KW-0808">Transferase</keyword>
<feature type="compositionally biased region" description="Polar residues" evidence="5">
    <location>
        <begin position="1"/>
        <end position="14"/>
    </location>
</feature>
<dbReference type="PANTHER" id="PTHR24421">
    <property type="entry name" value="NITRATE/NITRITE SENSOR PROTEIN NARX-RELATED"/>
    <property type="match status" value="1"/>
</dbReference>
<reference evidence="9 10" key="1">
    <citation type="submission" date="2016-10" db="EMBL/GenBank/DDBJ databases">
        <authorList>
            <person name="de Groot N.N."/>
        </authorList>
    </citation>
    <scope>NUCLEOTIDE SEQUENCE [LARGE SCALE GENOMIC DNA]</scope>
    <source>
        <strain evidence="9 10">CGMCC 4.5727</strain>
    </source>
</reference>
<dbReference type="Proteomes" id="UP000199155">
    <property type="component" value="Unassembled WGS sequence"/>
</dbReference>